<dbReference type="PANTHER" id="PTHR46663:SF2">
    <property type="entry name" value="GGDEF DOMAIN-CONTAINING PROTEIN"/>
    <property type="match status" value="1"/>
</dbReference>
<feature type="transmembrane region" description="Helical" evidence="1">
    <location>
        <begin position="148"/>
        <end position="168"/>
    </location>
</feature>
<feature type="transmembrane region" description="Helical" evidence="1">
    <location>
        <begin position="100"/>
        <end position="116"/>
    </location>
</feature>
<keyword evidence="1" id="KW-0472">Membrane</keyword>
<feature type="transmembrane region" description="Helical" evidence="1">
    <location>
        <begin position="121"/>
        <end position="142"/>
    </location>
</feature>
<dbReference type="SMART" id="SM00267">
    <property type="entry name" value="GGDEF"/>
    <property type="match status" value="1"/>
</dbReference>
<dbReference type="CDD" id="cd01949">
    <property type="entry name" value="GGDEF"/>
    <property type="match status" value="1"/>
</dbReference>
<keyword evidence="1" id="KW-1133">Transmembrane helix</keyword>
<dbReference type="InterPro" id="IPR052163">
    <property type="entry name" value="DGC-Regulatory_Protein"/>
</dbReference>
<dbReference type="InterPro" id="IPR029787">
    <property type="entry name" value="Nucleotide_cyclase"/>
</dbReference>
<dbReference type="InterPro" id="IPR043128">
    <property type="entry name" value="Rev_trsase/Diguanyl_cyclase"/>
</dbReference>
<proteinExistence type="predicted"/>
<protein>
    <recommendedName>
        <fullName evidence="2">GGDEF domain-containing protein</fullName>
    </recommendedName>
</protein>
<evidence type="ECO:0000256" key="1">
    <source>
        <dbReference type="SAM" id="Phobius"/>
    </source>
</evidence>
<dbReference type="RefSeq" id="WP_046551030.1">
    <property type="nucleotide sequence ID" value="NZ_CP011308.1"/>
</dbReference>
<dbReference type="Pfam" id="PF00990">
    <property type="entry name" value="GGDEF"/>
    <property type="match status" value="1"/>
</dbReference>
<reference evidence="3 4" key="1">
    <citation type="submission" date="2015-04" db="EMBL/GenBank/DDBJ databases">
        <title>Complete genome sequence of Sulfurovum lithotrophicum ATCC BAA-797T.</title>
        <authorList>
            <person name="Ahn J."/>
            <person name="Park G."/>
            <person name="Jeon W."/>
            <person name="Jang Y."/>
            <person name="Jang M."/>
            <person name="Lee H."/>
            <person name="Lee H."/>
        </authorList>
    </citation>
    <scope>NUCLEOTIDE SEQUENCE [LARGE SCALE GENOMIC DNA]</scope>
    <source>
        <strain evidence="4">ATCC BAA-797 / 42BKT</strain>
    </source>
</reference>
<dbReference type="EMBL" id="CP011308">
    <property type="protein sequence ID" value="AKF24943.1"/>
    <property type="molecule type" value="Genomic_DNA"/>
</dbReference>
<keyword evidence="4" id="KW-1185">Reference proteome</keyword>
<gene>
    <name evidence="3" type="ORF">YH65_05725</name>
</gene>
<organism evidence="3 4">
    <name type="scientific">Sulfurovum lithotrophicum</name>
    <dbReference type="NCBI Taxonomy" id="206403"/>
    <lineage>
        <taxon>Bacteria</taxon>
        <taxon>Pseudomonadati</taxon>
        <taxon>Campylobacterota</taxon>
        <taxon>Epsilonproteobacteria</taxon>
        <taxon>Campylobacterales</taxon>
        <taxon>Sulfurovaceae</taxon>
        <taxon>Sulfurovum</taxon>
    </lineage>
</organism>
<keyword evidence="1" id="KW-0812">Transmembrane</keyword>
<reference evidence="4" key="2">
    <citation type="journal article" date="2017" name="Stand. Genomic Sci.">
        <title>Complete genome sequence of the sulfur-oxidizing chemolithoautotrophic Sulfurovum lithotrophicum 42BKTT.</title>
        <authorList>
            <person name="Jeon W."/>
            <person name="Priscilla L."/>
            <person name="Park G."/>
            <person name="Lee H."/>
            <person name="Lee N."/>
            <person name="Lee D."/>
            <person name="Kwon H."/>
            <person name="Ahn I."/>
            <person name="Lee C."/>
            <person name="Lee H."/>
            <person name="Ahn J."/>
        </authorList>
    </citation>
    <scope>NUCLEOTIDE SEQUENCE [LARGE SCALE GENOMIC DNA]</scope>
    <source>
        <strain evidence="4">ATCC BAA-797 / 42BKT</strain>
    </source>
</reference>
<dbReference type="SUPFAM" id="SSF55073">
    <property type="entry name" value="Nucleotide cyclase"/>
    <property type="match status" value="1"/>
</dbReference>
<dbReference type="InterPro" id="IPR000160">
    <property type="entry name" value="GGDEF_dom"/>
</dbReference>
<sequence>MDDTIDYLNEVKYSKQRLLVLFMITFFIIAFWQQAADTLSQKILYAGLLLTALGIVSLIHYFFILRYPDKIAALRKTFLLLLDLAILTFLIALFEKEGLYLFPLYIIINMQTGLYFGMQYFYISLITTSVSWIVLLFYSPYWAEHFDIVAVFAVTTYLISLLYLNYIIKAYEVMDTLSEQLSIVSEDAYHDSLTGLANRKTYTEELKNAFKEKSFFALIFIDLNKFKTINDTHGHDIGDEVLKEVARRLLSQLNEEDFLARFGGDEFAIISRKKKVFLPKLIEKLEGAVIGYHTVDGKSLHIELSIGISLYPDDTKMSALLGKYADIAMYAAKKREDAYHVFYKDISADKHPDDIV</sequence>
<evidence type="ECO:0000313" key="3">
    <source>
        <dbReference type="EMBL" id="AKF24943.1"/>
    </source>
</evidence>
<name>A0A7U4RQJ6_9BACT</name>
<dbReference type="PANTHER" id="PTHR46663">
    <property type="entry name" value="DIGUANYLATE CYCLASE DGCT-RELATED"/>
    <property type="match status" value="1"/>
</dbReference>
<dbReference type="Proteomes" id="UP000034444">
    <property type="component" value="Chromosome"/>
</dbReference>
<feature type="transmembrane region" description="Helical" evidence="1">
    <location>
        <begin position="18"/>
        <end position="36"/>
    </location>
</feature>
<evidence type="ECO:0000259" key="2">
    <source>
        <dbReference type="PROSITE" id="PS50887"/>
    </source>
</evidence>
<feature type="transmembrane region" description="Helical" evidence="1">
    <location>
        <begin position="42"/>
        <end position="65"/>
    </location>
</feature>
<evidence type="ECO:0000313" key="4">
    <source>
        <dbReference type="Proteomes" id="UP000034444"/>
    </source>
</evidence>
<accession>A0A7U4RQJ6</accession>
<feature type="transmembrane region" description="Helical" evidence="1">
    <location>
        <begin position="77"/>
        <end position="94"/>
    </location>
</feature>
<dbReference type="KEGG" id="slh:YH65_05725"/>
<dbReference type="NCBIfam" id="TIGR00254">
    <property type="entry name" value="GGDEF"/>
    <property type="match status" value="1"/>
</dbReference>
<dbReference type="PROSITE" id="PS50887">
    <property type="entry name" value="GGDEF"/>
    <property type="match status" value="1"/>
</dbReference>
<dbReference type="OrthoDB" id="9790367at2"/>
<dbReference type="Gene3D" id="3.30.70.270">
    <property type="match status" value="1"/>
</dbReference>
<feature type="domain" description="GGDEF" evidence="2">
    <location>
        <begin position="214"/>
        <end position="344"/>
    </location>
</feature>
<dbReference type="AlphaFoldDB" id="A0A7U4RQJ6"/>